<evidence type="ECO:0000313" key="10">
    <source>
        <dbReference type="Proteomes" id="UP000078437"/>
    </source>
</evidence>
<dbReference type="Pfam" id="PF20628">
    <property type="entry name" value="Dyp_perox_C"/>
    <property type="match status" value="1"/>
</dbReference>
<comment type="cofactor">
    <cofactor evidence="1">
        <name>heme b</name>
        <dbReference type="ChEBI" id="CHEBI:60344"/>
    </cofactor>
</comment>
<organism evidence="9 10">
    <name type="scientific">Agromyces aureus</name>
    <dbReference type="NCBI Taxonomy" id="453304"/>
    <lineage>
        <taxon>Bacteria</taxon>
        <taxon>Bacillati</taxon>
        <taxon>Actinomycetota</taxon>
        <taxon>Actinomycetes</taxon>
        <taxon>Micrococcales</taxon>
        <taxon>Microbacteriaceae</taxon>
        <taxon>Agromyces</taxon>
    </lineage>
</organism>
<dbReference type="InterPro" id="IPR011008">
    <property type="entry name" value="Dimeric_a/b-barrel"/>
</dbReference>
<protein>
    <submittedName>
        <fullName evidence="9">Peroxidase</fullName>
    </submittedName>
</protein>
<dbReference type="EMBL" id="CP013979">
    <property type="protein sequence ID" value="ANJ27163.1"/>
    <property type="molecule type" value="Genomic_DNA"/>
</dbReference>
<dbReference type="RefSeq" id="WP_067876811.1">
    <property type="nucleotide sequence ID" value="NZ_CP013979.1"/>
</dbReference>
<keyword evidence="5" id="KW-0408">Iron</keyword>
<dbReference type="Pfam" id="PF04261">
    <property type="entry name" value="Dyp_perox_N"/>
    <property type="match status" value="1"/>
</dbReference>
<name>A0A191WG62_9MICO</name>
<evidence type="ECO:0000259" key="8">
    <source>
        <dbReference type="Pfam" id="PF20628"/>
    </source>
</evidence>
<proteinExistence type="inferred from homology"/>
<dbReference type="PANTHER" id="PTHR30521:SF0">
    <property type="entry name" value="DYP-TYPE PEROXIDASE FAMILY PROTEIN"/>
    <property type="match status" value="1"/>
</dbReference>
<dbReference type="GO" id="GO:0020037">
    <property type="term" value="F:heme binding"/>
    <property type="evidence" value="ECO:0007669"/>
    <property type="project" value="InterPro"/>
</dbReference>
<dbReference type="InterPro" id="IPR048327">
    <property type="entry name" value="Dyp_perox_N"/>
</dbReference>
<dbReference type="PANTHER" id="PTHR30521">
    <property type="entry name" value="DEFERROCHELATASE/PEROXIDASE"/>
    <property type="match status" value="1"/>
</dbReference>
<evidence type="ECO:0000256" key="4">
    <source>
        <dbReference type="ARBA" id="ARBA00023002"/>
    </source>
</evidence>
<dbReference type="InterPro" id="IPR048328">
    <property type="entry name" value="Dyp_perox_C"/>
</dbReference>
<evidence type="ECO:0000256" key="3">
    <source>
        <dbReference type="ARBA" id="ARBA00022723"/>
    </source>
</evidence>
<evidence type="ECO:0000256" key="1">
    <source>
        <dbReference type="ARBA" id="ARBA00001970"/>
    </source>
</evidence>
<evidence type="ECO:0000256" key="5">
    <source>
        <dbReference type="ARBA" id="ARBA00023004"/>
    </source>
</evidence>
<reference evidence="10" key="2">
    <citation type="submission" date="2016-01" db="EMBL/GenBank/DDBJ databases">
        <title>Complete genome sequence of Agromyces aureus AR33T and comparison with related organisms.</title>
        <authorList>
            <person name="Corretto E."/>
            <person name="Antonielli L."/>
            <person name="Sessitsch A."/>
            <person name="Brader G."/>
        </authorList>
    </citation>
    <scope>NUCLEOTIDE SEQUENCE [LARGE SCALE GENOMIC DNA]</scope>
    <source>
        <strain evidence="10">AR33</strain>
    </source>
</reference>
<dbReference type="STRING" id="453304.ATC03_10935"/>
<feature type="domain" description="Dyp-type peroxidase C-terminal" evidence="8">
    <location>
        <begin position="147"/>
        <end position="308"/>
    </location>
</feature>
<gene>
    <name evidence="9" type="ORF">ATC03_10935</name>
</gene>
<comment type="similarity">
    <text evidence="6">Belongs to the DyP-type peroxidase family.</text>
</comment>
<dbReference type="KEGG" id="agy:ATC03_10935"/>
<evidence type="ECO:0000256" key="2">
    <source>
        <dbReference type="ARBA" id="ARBA00022559"/>
    </source>
</evidence>
<dbReference type="PROSITE" id="PS51404">
    <property type="entry name" value="DYP_PEROXIDASE"/>
    <property type="match status" value="1"/>
</dbReference>
<sequence>MNGQDRRLPYDAQRVDTPLTRSAIFLVLEVVDEPTAIETVRSVLSSVADISKNVAFRDLTASFACTVGLGSVVWERVMRTERPRELHPFIPVAGDVHSAVSTPGDLFFHIRADRQDLCFEFERQLLAQFGSAVRVADETVGFRYFDVRDLLGFVDGTANPDGEELADATIVGDEDPGAAGGSYVVTQKYVHDMEAWHALTTEQQEQIMGRSKADNVELGGSTTTQKSHKSLATVKDEDGEHDILRDNMPFGSPAAGEYGTYFVGYSRRLWVTERMLERMFVGEPRGCHDRLLDFSRPVTGGVFFVPSMSALSRLAAA</sequence>
<dbReference type="NCBIfam" id="TIGR01413">
    <property type="entry name" value="Dyp_perox_fam"/>
    <property type="match status" value="1"/>
</dbReference>
<evidence type="ECO:0000256" key="6">
    <source>
        <dbReference type="ARBA" id="ARBA00025737"/>
    </source>
</evidence>
<evidence type="ECO:0000313" key="9">
    <source>
        <dbReference type="EMBL" id="ANJ27163.1"/>
    </source>
</evidence>
<dbReference type="GO" id="GO:0005829">
    <property type="term" value="C:cytosol"/>
    <property type="evidence" value="ECO:0007669"/>
    <property type="project" value="TreeGrafter"/>
</dbReference>
<dbReference type="AlphaFoldDB" id="A0A191WG62"/>
<dbReference type="OrthoDB" id="3251355at2"/>
<evidence type="ECO:0000259" key="7">
    <source>
        <dbReference type="Pfam" id="PF04261"/>
    </source>
</evidence>
<keyword evidence="10" id="KW-1185">Reference proteome</keyword>
<dbReference type="GO" id="GO:0046872">
    <property type="term" value="F:metal ion binding"/>
    <property type="evidence" value="ECO:0007669"/>
    <property type="project" value="UniProtKB-KW"/>
</dbReference>
<dbReference type="SUPFAM" id="SSF54909">
    <property type="entry name" value="Dimeric alpha+beta barrel"/>
    <property type="match status" value="1"/>
</dbReference>
<reference evidence="9 10" key="1">
    <citation type="journal article" date="2016" name="Int. J. Syst. Evol. Microbiol.">
        <title>Agromyces aureus sp. nov., isolated from the rhizosphere of Salix caprea L. grown in a heavy-metal-contaminated soil.</title>
        <authorList>
            <person name="Corretto E."/>
            <person name="Antonielli L."/>
            <person name="Sessitsch A."/>
            <person name="Compant S."/>
            <person name="Gorfer M."/>
            <person name="Kuffner M."/>
            <person name="Brader G."/>
        </authorList>
    </citation>
    <scope>NUCLEOTIDE SEQUENCE [LARGE SCALE GENOMIC DNA]</scope>
    <source>
        <strain evidence="9 10">AR33</strain>
    </source>
</reference>
<accession>A0A191WG62</accession>
<feature type="domain" description="Dyp-type peroxidase N-terminal" evidence="7">
    <location>
        <begin position="15"/>
        <end position="143"/>
    </location>
</feature>
<keyword evidence="4" id="KW-0560">Oxidoreductase</keyword>
<dbReference type="Proteomes" id="UP000078437">
    <property type="component" value="Chromosome"/>
</dbReference>
<keyword evidence="3" id="KW-0479">Metal-binding</keyword>
<dbReference type="InterPro" id="IPR006314">
    <property type="entry name" value="Dyp_peroxidase"/>
</dbReference>
<keyword evidence="2 9" id="KW-0575">Peroxidase</keyword>
<dbReference type="GO" id="GO:0004601">
    <property type="term" value="F:peroxidase activity"/>
    <property type="evidence" value="ECO:0007669"/>
    <property type="project" value="UniProtKB-KW"/>
</dbReference>